<evidence type="ECO:0000313" key="2">
    <source>
        <dbReference type="Proteomes" id="UP000184063"/>
    </source>
</evidence>
<dbReference type="AlphaFoldDB" id="A0A1M3TLW4"/>
<gene>
    <name evidence="1" type="ORF">ASPFODRAFT_588578</name>
</gene>
<dbReference type="EMBL" id="KV878240">
    <property type="protein sequence ID" value="OJZ87777.1"/>
    <property type="molecule type" value="Genomic_DNA"/>
</dbReference>
<name>A0A1M3TLW4_ASPLC</name>
<dbReference type="VEuPathDB" id="FungiDB:ASPFODRAFT_588578"/>
<evidence type="ECO:0000313" key="1">
    <source>
        <dbReference type="EMBL" id="OJZ87777.1"/>
    </source>
</evidence>
<reference evidence="2" key="1">
    <citation type="journal article" date="2017" name="Genome Biol.">
        <title>Comparative genomics reveals high biological diversity and specific adaptations in the industrially and medically important fungal genus Aspergillus.</title>
        <authorList>
            <person name="de Vries R.P."/>
            <person name="Riley R."/>
            <person name="Wiebenga A."/>
            <person name="Aguilar-Osorio G."/>
            <person name="Amillis S."/>
            <person name="Uchima C.A."/>
            <person name="Anderluh G."/>
            <person name="Asadollahi M."/>
            <person name="Askin M."/>
            <person name="Barry K."/>
            <person name="Battaglia E."/>
            <person name="Bayram O."/>
            <person name="Benocci T."/>
            <person name="Braus-Stromeyer S.A."/>
            <person name="Caldana C."/>
            <person name="Canovas D."/>
            <person name="Cerqueira G.C."/>
            <person name="Chen F."/>
            <person name="Chen W."/>
            <person name="Choi C."/>
            <person name="Clum A."/>
            <person name="Dos Santos R.A."/>
            <person name="Damasio A.R."/>
            <person name="Diallinas G."/>
            <person name="Emri T."/>
            <person name="Fekete E."/>
            <person name="Flipphi M."/>
            <person name="Freyberg S."/>
            <person name="Gallo A."/>
            <person name="Gournas C."/>
            <person name="Habgood R."/>
            <person name="Hainaut M."/>
            <person name="Harispe M.L."/>
            <person name="Henrissat B."/>
            <person name="Hilden K.S."/>
            <person name="Hope R."/>
            <person name="Hossain A."/>
            <person name="Karabika E."/>
            <person name="Karaffa L."/>
            <person name="Karanyi Z."/>
            <person name="Krasevec N."/>
            <person name="Kuo A."/>
            <person name="Kusch H."/>
            <person name="LaButti K."/>
            <person name="Lagendijk E.L."/>
            <person name="Lapidus A."/>
            <person name="Levasseur A."/>
            <person name="Lindquist E."/>
            <person name="Lipzen A."/>
            <person name="Logrieco A.F."/>
            <person name="MacCabe A."/>
            <person name="Maekelae M.R."/>
            <person name="Malavazi I."/>
            <person name="Melin P."/>
            <person name="Meyer V."/>
            <person name="Mielnichuk N."/>
            <person name="Miskei M."/>
            <person name="Molnar A.P."/>
            <person name="Mule G."/>
            <person name="Ngan C.Y."/>
            <person name="Orejas M."/>
            <person name="Orosz E."/>
            <person name="Ouedraogo J.P."/>
            <person name="Overkamp K.M."/>
            <person name="Park H.-S."/>
            <person name="Perrone G."/>
            <person name="Piumi F."/>
            <person name="Punt P.J."/>
            <person name="Ram A.F."/>
            <person name="Ramon A."/>
            <person name="Rauscher S."/>
            <person name="Record E."/>
            <person name="Riano-Pachon D.M."/>
            <person name="Robert V."/>
            <person name="Roehrig J."/>
            <person name="Ruller R."/>
            <person name="Salamov A."/>
            <person name="Salih N.S."/>
            <person name="Samson R.A."/>
            <person name="Sandor E."/>
            <person name="Sanguinetti M."/>
            <person name="Schuetze T."/>
            <person name="Sepcic K."/>
            <person name="Shelest E."/>
            <person name="Sherlock G."/>
            <person name="Sophianopoulou V."/>
            <person name="Squina F.M."/>
            <person name="Sun H."/>
            <person name="Susca A."/>
            <person name="Todd R.B."/>
            <person name="Tsang A."/>
            <person name="Unkles S.E."/>
            <person name="van de Wiele N."/>
            <person name="van Rossen-Uffink D."/>
            <person name="Oliveira J.V."/>
            <person name="Vesth T.C."/>
            <person name="Visser J."/>
            <person name="Yu J.-H."/>
            <person name="Zhou M."/>
            <person name="Andersen M.R."/>
            <person name="Archer D.B."/>
            <person name="Baker S.E."/>
            <person name="Benoit I."/>
            <person name="Brakhage A.A."/>
            <person name="Braus G.H."/>
            <person name="Fischer R."/>
            <person name="Frisvad J.C."/>
            <person name="Goldman G.H."/>
            <person name="Houbraken J."/>
            <person name="Oakley B."/>
            <person name="Pocsi I."/>
            <person name="Scazzocchio C."/>
            <person name="Seiboth B."/>
            <person name="vanKuyk P.A."/>
            <person name="Wortman J."/>
            <person name="Dyer P.S."/>
            <person name="Grigoriev I.V."/>
        </authorList>
    </citation>
    <scope>NUCLEOTIDE SEQUENCE [LARGE SCALE GENOMIC DNA]</scope>
    <source>
        <strain evidence="2">CBS 106.47</strain>
    </source>
</reference>
<sequence length="98" mass="10965">METRNSTVLITSNVSQMSFGVPRQSCTRKSKVKLLRVIGYGPLSAFVEVWELKDGQPALRGSRIDVFPIFENPRNLVLCTATRLGHLLPQEFASNTLM</sequence>
<protein>
    <submittedName>
        <fullName evidence="1">Uncharacterized protein</fullName>
    </submittedName>
</protein>
<dbReference type="OrthoDB" id="5418367at2759"/>
<dbReference type="Proteomes" id="UP000184063">
    <property type="component" value="Unassembled WGS sequence"/>
</dbReference>
<proteinExistence type="predicted"/>
<organism evidence="1 2">
    <name type="scientific">Aspergillus luchuensis (strain CBS 106.47)</name>
    <dbReference type="NCBI Taxonomy" id="1137211"/>
    <lineage>
        <taxon>Eukaryota</taxon>
        <taxon>Fungi</taxon>
        <taxon>Dikarya</taxon>
        <taxon>Ascomycota</taxon>
        <taxon>Pezizomycotina</taxon>
        <taxon>Eurotiomycetes</taxon>
        <taxon>Eurotiomycetidae</taxon>
        <taxon>Eurotiales</taxon>
        <taxon>Aspergillaceae</taxon>
        <taxon>Aspergillus</taxon>
        <taxon>Aspergillus subgen. Circumdati</taxon>
    </lineage>
</organism>
<accession>A0A1M3TLW4</accession>